<evidence type="ECO:0000313" key="2">
    <source>
        <dbReference type="EMBL" id="QXM26127.1"/>
    </source>
</evidence>
<evidence type="ECO:0000256" key="1">
    <source>
        <dbReference type="SAM" id="MobiDB-lite"/>
    </source>
</evidence>
<keyword evidence="3" id="KW-1185">Reference proteome</keyword>
<organism evidence="2 3">
    <name type="scientific">Elioraea tepida</name>
    <dbReference type="NCBI Taxonomy" id="2843330"/>
    <lineage>
        <taxon>Bacteria</taxon>
        <taxon>Pseudomonadati</taxon>
        <taxon>Pseudomonadota</taxon>
        <taxon>Alphaproteobacteria</taxon>
        <taxon>Acetobacterales</taxon>
        <taxon>Elioraeaceae</taxon>
        <taxon>Elioraea</taxon>
    </lineage>
</organism>
<feature type="region of interest" description="Disordered" evidence="1">
    <location>
        <begin position="1"/>
        <end position="26"/>
    </location>
</feature>
<reference evidence="2" key="1">
    <citation type="submission" date="2021-06" db="EMBL/GenBank/DDBJ databases">
        <title>Elioraea tepida, sp. nov., a moderately thermophilic aerobic anoxygenic phototrophic bacterium isolated from an alkaline siliceous hot spring mat community in Yellowstone National Park, WY, USA.</title>
        <authorList>
            <person name="Saini M.K."/>
            <person name="Yoshida S."/>
            <person name="Sebastian A."/>
            <person name="Hirose S."/>
            <person name="Hara E."/>
            <person name="Tamaki H."/>
            <person name="Soulier N.T."/>
            <person name="Albert I."/>
            <person name="Hanada S."/>
            <person name="Bryant D.A."/>
            <person name="Tank M."/>
        </authorList>
    </citation>
    <scope>NUCLEOTIDE SEQUENCE</scope>
    <source>
        <strain evidence="2">MS-P2</strain>
    </source>
</reference>
<feature type="compositionally biased region" description="Basic and acidic residues" evidence="1">
    <location>
        <begin position="15"/>
        <end position="26"/>
    </location>
</feature>
<dbReference type="EMBL" id="CP076448">
    <property type="protein sequence ID" value="QXM26127.1"/>
    <property type="molecule type" value="Genomic_DNA"/>
</dbReference>
<dbReference type="Proteomes" id="UP000694001">
    <property type="component" value="Chromosome"/>
</dbReference>
<dbReference type="AlphaFoldDB" id="A0A975U4Y7"/>
<dbReference type="KEGG" id="elio:KO353_08070"/>
<protein>
    <submittedName>
        <fullName evidence="2">Uncharacterized protein</fullName>
    </submittedName>
</protein>
<dbReference type="RefSeq" id="WP_218287178.1">
    <property type="nucleotide sequence ID" value="NZ_CP076448.1"/>
</dbReference>
<gene>
    <name evidence="2" type="ORF">KO353_08070</name>
</gene>
<proteinExistence type="predicted"/>
<name>A0A975U4Y7_9PROT</name>
<sequence length="112" mass="12322">MRPRPGAREAGNGNGERRGPCLAGKPRDDLRAARSVVDAEHDLDLSASRKRLPIDVVAGLQPPSQIIETLARSEACVLCLLPRALLDAFRKSYKALLKPRRSPCPRELAVFR</sequence>
<accession>A0A975U4Y7</accession>
<evidence type="ECO:0000313" key="3">
    <source>
        <dbReference type="Proteomes" id="UP000694001"/>
    </source>
</evidence>